<dbReference type="PANTHER" id="PTHR43976:SF16">
    <property type="entry name" value="SHORT-CHAIN DEHYDROGENASE_REDUCTASE FAMILY PROTEIN"/>
    <property type="match status" value="1"/>
</dbReference>
<dbReference type="AlphaFoldDB" id="A0A1X6NEB9"/>
<dbReference type="Pfam" id="PF00106">
    <property type="entry name" value="adh_short"/>
    <property type="match status" value="1"/>
</dbReference>
<evidence type="ECO:0000313" key="7">
    <source>
        <dbReference type="Proteomes" id="UP000194127"/>
    </source>
</evidence>
<dbReference type="GO" id="GO:0016491">
    <property type="term" value="F:oxidoreductase activity"/>
    <property type="evidence" value="ECO:0007669"/>
    <property type="project" value="UniProtKB-KW"/>
</dbReference>
<keyword evidence="7" id="KW-1185">Reference proteome</keyword>
<evidence type="ECO:0000259" key="5">
    <source>
        <dbReference type="SMART" id="SM00822"/>
    </source>
</evidence>
<evidence type="ECO:0000313" key="6">
    <source>
        <dbReference type="EMBL" id="OSX66850.1"/>
    </source>
</evidence>
<dbReference type="Proteomes" id="UP000194127">
    <property type="component" value="Unassembled WGS sequence"/>
</dbReference>
<dbReference type="PRINTS" id="PR00080">
    <property type="entry name" value="SDRFAMILY"/>
</dbReference>
<dbReference type="PANTHER" id="PTHR43976">
    <property type="entry name" value="SHORT CHAIN DEHYDROGENASE"/>
    <property type="match status" value="1"/>
</dbReference>
<dbReference type="GeneID" id="36328835"/>
<dbReference type="SUPFAM" id="SSF51735">
    <property type="entry name" value="NAD(P)-binding Rossmann-fold domains"/>
    <property type="match status" value="1"/>
</dbReference>
<gene>
    <name evidence="6" type="ORF">POSPLADRAFT_1129845</name>
</gene>
<dbReference type="PROSITE" id="PS00061">
    <property type="entry name" value="ADH_SHORT"/>
    <property type="match status" value="1"/>
</dbReference>
<feature type="domain" description="Ketoreductase" evidence="5">
    <location>
        <begin position="4"/>
        <end position="211"/>
    </location>
</feature>
<dbReference type="OrthoDB" id="1274115at2759"/>
<dbReference type="SMART" id="SM00822">
    <property type="entry name" value="PKS_KR"/>
    <property type="match status" value="1"/>
</dbReference>
<dbReference type="InterPro" id="IPR002347">
    <property type="entry name" value="SDR_fam"/>
</dbReference>
<proteinExistence type="inferred from homology"/>
<protein>
    <recommendedName>
        <fullName evidence="5">Ketoreductase domain-containing protein</fullName>
    </recommendedName>
</protein>
<evidence type="ECO:0000256" key="4">
    <source>
        <dbReference type="RuleBase" id="RU000363"/>
    </source>
</evidence>
<evidence type="ECO:0000256" key="1">
    <source>
        <dbReference type="ARBA" id="ARBA00006484"/>
    </source>
</evidence>
<dbReference type="InterPro" id="IPR057326">
    <property type="entry name" value="KR_dom"/>
</dbReference>
<dbReference type="InterPro" id="IPR051911">
    <property type="entry name" value="SDR_oxidoreductase"/>
</dbReference>
<comment type="similarity">
    <text evidence="1 4">Belongs to the short-chain dehydrogenases/reductases (SDR) family.</text>
</comment>
<accession>A0A1X6NEB9</accession>
<dbReference type="Gene3D" id="3.40.50.720">
    <property type="entry name" value="NAD(P)-binding Rossmann-like Domain"/>
    <property type="match status" value="1"/>
</dbReference>
<dbReference type="RefSeq" id="XP_024343644.1">
    <property type="nucleotide sequence ID" value="XM_024483886.1"/>
</dbReference>
<sequence length="304" mass="33136">MTGKVWLITGGSSGIGLALSEYVLSQGDNVIATVRSLSKFSESLKTAGAKPLLLNLNGSDAEIRKAGEDALKIYGRIDVLVNNAGYGVIAPIEELNLDELRAQFQTNVFGALALTQALLPSFRAQKSGHILNVTSIAALVGFASWSAYNASKAALESFSEALSQEVAPYNIRVLIISPGYFSTQFFQASAQLTDDKKSKVYTDESQGWGSIERIPRAHVAQRQIGDVVKLAQRVYEVVHGTGMAQHLVEGQGGKREWLRVPLGPDCGERLLQKIASLEENVRAFEPIWRSTDVEPERLQFFPRG</sequence>
<dbReference type="InterPro" id="IPR020904">
    <property type="entry name" value="Sc_DH/Rdtase_CS"/>
</dbReference>
<dbReference type="InterPro" id="IPR036291">
    <property type="entry name" value="NAD(P)-bd_dom_sf"/>
</dbReference>
<name>A0A1X6NEB9_9APHY</name>
<dbReference type="PRINTS" id="PR00081">
    <property type="entry name" value="GDHRDH"/>
</dbReference>
<keyword evidence="3" id="KW-0560">Oxidoreductase</keyword>
<dbReference type="EMBL" id="KZ110591">
    <property type="protein sequence ID" value="OSX66850.1"/>
    <property type="molecule type" value="Genomic_DNA"/>
</dbReference>
<evidence type="ECO:0000256" key="2">
    <source>
        <dbReference type="ARBA" id="ARBA00022857"/>
    </source>
</evidence>
<evidence type="ECO:0000256" key="3">
    <source>
        <dbReference type="ARBA" id="ARBA00023002"/>
    </source>
</evidence>
<dbReference type="CDD" id="cd05374">
    <property type="entry name" value="17beta-HSD-like_SDR_c"/>
    <property type="match status" value="1"/>
</dbReference>
<keyword evidence="2" id="KW-0521">NADP</keyword>
<dbReference type="STRING" id="670580.A0A1X6NEB9"/>
<reference evidence="6 7" key="1">
    <citation type="submission" date="2017-04" db="EMBL/GenBank/DDBJ databases">
        <title>Genome Sequence of the Model Brown-Rot Fungus Postia placenta SB12.</title>
        <authorList>
            <consortium name="DOE Joint Genome Institute"/>
            <person name="Gaskell J."/>
            <person name="Kersten P."/>
            <person name="Larrondo L.F."/>
            <person name="Canessa P."/>
            <person name="Martinez D."/>
            <person name="Hibbett D."/>
            <person name="Schmoll M."/>
            <person name="Kubicek C.P."/>
            <person name="Martinez A.T."/>
            <person name="Yadav J."/>
            <person name="Master E."/>
            <person name="Magnuson J.K."/>
            <person name="James T."/>
            <person name="Yaver D."/>
            <person name="Berka R."/>
            <person name="Labutti K."/>
            <person name="Lipzen A."/>
            <person name="Aerts A."/>
            <person name="Barry K."/>
            <person name="Henrissat B."/>
            <person name="Blanchette R."/>
            <person name="Grigoriev I."/>
            <person name="Cullen D."/>
        </authorList>
    </citation>
    <scope>NUCLEOTIDE SEQUENCE [LARGE SCALE GENOMIC DNA]</scope>
    <source>
        <strain evidence="6 7">MAD-698-R-SB12</strain>
    </source>
</reference>
<organism evidence="6 7">
    <name type="scientific">Postia placenta MAD-698-R-SB12</name>
    <dbReference type="NCBI Taxonomy" id="670580"/>
    <lineage>
        <taxon>Eukaryota</taxon>
        <taxon>Fungi</taxon>
        <taxon>Dikarya</taxon>
        <taxon>Basidiomycota</taxon>
        <taxon>Agaricomycotina</taxon>
        <taxon>Agaricomycetes</taxon>
        <taxon>Polyporales</taxon>
        <taxon>Adustoporiaceae</taxon>
        <taxon>Rhodonia</taxon>
    </lineage>
</organism>